<dbReference type="Pfam" id="PF00024">
    <property type="entry name" value="PAN_1"/>
    <property type="match status" value="1"/>
</dbReference>
<keyword evidence="3" id="KW-0732">Signal</keyword>
<name>A0AAN9B2S6_9CAEN</name>
<evidence type="ECO:0000259" key="5">
    <source>
        <dbReference type="PROSITE" id="PS51304"/>
    </source>
</evidence>
<evidence type="ECO:0000259" key="4">
    <source>
        <dbReference type="PROSITE" id="PS50948"/>
    </source>
</evidence>
<feature type="domain" description="Galectin" evidence="5">
    <location>
        <begin position="167"/>
        <end position="307"/>
    </location>
</feature>
<dbReference type="InterPro" id="IPR013320">
    <property type="entry name" value="ConA-like_dom_sf"/>
</dbReference>
<evidence type="ECO:0000256" key="1">
    <source>
        <dbReference type="ARBA" id="ARBA00022734"/>
    </source>
</evidence>
<dbReference type="EMBL" id="JBAMIC010000013">
    <property type="protein sequence ID" value="KAK7097843.1"/>
    <property type="molecule type" value="Genomic_DNA"/>
</dbReference>
<feature type="chain" id="PRO_5044711002" description="Galectin" evidence="3">
    <location>
        <begin position="19"/>
        <end position="314"/>
    </location>
</feature>
<feature type="signal peptide" evidence="3">
    <location>
        <begin position="1"/>
        <end position="18"/>
    </location>
</feature>
<evidence type="ECO:0000313" key="7">
    <source>
        <dbReference type="EMBL" id="KAK7097843.1"/>
    </source>
</evidence>
<dbReference type="PROSITE" id="PS51304">
    <property type="entry name" value="GALECTIN"/>
    <property type="match status" value="1"/>
</dbReference>
<dbReference type="AlphaFoldDB" id="A0AAN9B2S6"/>
<sequence length="314" mass="35149">MSPPRILVLCCCIMVSNAATFELFPWRLLPHRSVTAYDAKTTTSSEMTCVRECMKRSQCDSCAFDRESGTCYLQVQTDSAAGITEGSPVVYKEGSLCHESEAPINHTITDVSWRKTALEMEGEQRCNDDSIFIGNSPTVRCFHTGVWLSEGICRQRIWRNIPHRIRLHMPTVTKPAPGWTVCYNGTATANHPLRASINYLNDNDDVVVHINSRLNVTDSNGTYTDQFTLSERLNGGWTNTVSVLGLNPFPIRLNQLFSMTIRAVSLHEVQFYVDGTLYGRYTTTVSLDTVTNVQPWGRGHVDVINLLCDAQSQS</sequence>
<feature type="domain" description="Apple" evidence="4">
    <location>
        <begin position="12"/>
        <end position="97"/>
    </location>
</feature>
<dbReference type="InterPro" id="IPR001079">
    <property type="entry name" value="Galectin_CRD"/>
</dbReference>
<protein>
    <recommendedName>
        <fullName evidence="2">Galectin</fullName>
    </recommendedName>
</protein>
<dbReference type="InterPro" id="IPR003609">
    <property type="entry name" value="Pan_app"/>
</dbReference>
<dbReference type="EMBL" id="JBAMIC010002098">
    <property type="protein sequence ID" value="KAK7089351.1"/>
    <property type="molecule type" value="Genomic_DNA"/>
</dbReference>
<dbReference type="Gene3D" id="2.60.120.200">
    <property type="match status" value="1"/>
</dbReference>
<evidence type="ECO:0000313" key="8">
    <source>
        <dbReference type="Proteomes" id="UP001374579"/>
    </source>
</evidence>
<evidence type="ECO:0000313" key="6">
    <source>
        <dbReference type="EMBL" id="KAK7089351.1"/>
    </source>
</evidence>
<proteinExistence type="predicted"/>
<keyword evidence="1 2" id="KW-0430">Lectin</keyword>
<organism evidence="7 8">
    <name type="scientific">Littorina saxatilis</name>
    <dbReference type="NCBI Taxonomy" id="31220"/>
    <lineage>
        <taxon>Eukaryota</taxon>
        <taxon>Metazoa</taxon>
        <taxon>Spiralia</taxon>
        <taxon>Lophotrochozoa</taxon>
        <taxon>Mollusca</taxon>
        <taxon>Gastropoda</taxon>
        <taxon>Caenogastropoda</taxon>
        <taxon>Littorinimorpha</taxon>
        <taxon>Littorinoidea</taxon>
        <taxon>Littorinidae</taxon>
        <taxon>Littorina</taxon>
    </lineage>
</organism>
<gene>
    <name evidence="7" type="ORF">V1264_004764</name>
    <name evidence="6" type="ORF">V1264_024634</name>
</gene>
<dbReference type="SUPFAM" id="SSF49899">
    <property type="entry name" value="Concanavalin A-like lectins/glucanases"/>
    <property type="match status" value="1"/>
</dbReference>
<accession>A0AAN9B2S6</accession>
<dbReference type="GO" id="GO:0030246">
    <property type="term" value="F:carbohydrate binding"/>
    <property type="evidence" value="ECO:0007669"/>
    <property type="project" value="UniProtKB-UniRule"/>
</dbReference>
<evidence type="ECO:0000256" key="2">
    <source>
        <dbReference type="RuleBase" id="RU102079"/>
    </source>
</evidence>
<comment type="caution">
    <text evidence="7">The sequence shown here is derived from an EMBL/GenBank/DDBJ whole genome shotgun (WGS) entry which is preliminary data.</text>
</comment>
<dbReference type="PROSITE" id="PS50948">
    <property type="entry name" value="PAN"/>
    <property type="match status" value="1"/>
</dbReference>
<dbReference type="Pfam" id="PF00337">
    <property type="entry name" value="Gal-bind_lectin"/>
    <property type="match status" value="1"/>
</dbReference>
<evidence type="ECO:0000256" key="3">
    <source>
        <dbReference type="SAM" id="SignalP"/>
    </source>
</evidence>
<reference evidence="7 8" key="1">
    <citation type="submission" date="2024-02" db="EMBL/GenBank/DDBJ databases">
        <title>Chromosome-scale genome assembly of the rough periwinkle Littorina saxatilis.</title>
        <authorList>
            <person name="De Jode A."/>
            <person name="Faria R."/>
            <person name="Formenti G."/>
            <person name="Sims Y."/>
            <person name="Smith T.P."/>
            <person name="Tracey A."/>
            <person name="Wood J.M.D."/>
            <person name="Zagrodzka Z.B."/>
            <person name="Johannesson K."/>
            <person name="Butlin R.K."/>
            <person name="Leder E.H."/>
        </authorList>
    </citation>
    <scope>NUCLEOTIDE SEQUENCE [LARGE SCALE GENOMIC DNA]</scope>
    <source>
        <strain evidence="7">Snail1</strain>
        <tissue evidence="7">Muscle</tissue>
    </source>
</reference>
<keyword evidence="8" id="KW-1185">Reference proteome</keyword>
<dbReference type="Proteomes" id="UP001374579">
    <property type="component" value="Unassembled WGS sequence"/>
</dbReference>